<reference evidence="2 3" key="1">
    <citation type="submission" date="2023-08" db="EMBL/GenBank/DDBJ databases">
        <authorList>
            <person name="Palmer J.M."/>
        </authorList>
    </citation>
    <scope>NUCLEOTIDE SEQUENCE [LARGE SCALE GENOMIC DNA]</scope>
    <source>
        <strain evidence="2 3">TWF481</strain>
    </source>
</reference>
<dbReference type="AlphaFoldDB" id="A0AAV9W8L3"/>
<feature type="compositionally biased region" description="Polar residues" evidence="1">
    <location>
        <begin position="63"/>
        <end position="77"/>
    </location>
</feature>
<dbReference type="Proteomes" id="UP001370758">
    <property type="component" value="Unassembled WGS sequence"/>
</dbReference>
<dbReference type="EMBL" id="JAVHJL010000005">
    <property type="protein sequence ID" value="KAK6503873.1"/>
    <property type="molecule type" value="Genomic_DNA"/>
</dbReference>
<proteinExistence type="predicted"/>
<evidence type="ECO:0000313" key="3">
    <source>
        <dbReference type="Proteomes" id="UP001370758"/>
    </source>
</evidence>
<organism evidence="2 3">
    <name type="scientific">Arthrobotrys musiformis</name>
    <dbReference type="NCBI Taxonomy" id="47236"/>
    <lineage>
        <taxon>Eukaryota</taxon>
        <taxon>Fungi</taxon>
        <taxon>Dikarya</taxon>
        <taxon>Ascomycota</taxon>
        <taxon>Pezizomycotina</taxon>
        <taxon>Orbiliomycetes</taxon>
        <taxon>Orbiliales</taxon>
        <taxon>Orbiliaceae</taxon>
        <taxon>Arthrobotrys</taxon>
    </lineage>
</organism>
<protein>
    <recommendedName>
        <fullName evidence="4">FCP1 homology domain-containing protein</fullName>
    </recommendedName>
</protein>
<evidence type="ECO:0000256" key="1">
    <source>
        <dbReference type="SAM" id="MobiDB-lite"/>
    </source>
</evidence>
<keyword evidence="3" id="KW-1185">Reference proteome</keyword>
<evidence type="ECO:0008006" key="4">
    <source>
        <dbReference type="Google" id="ProtNLM"/>
    </source>
</evidence>
<sequence>MAHSCFLGLPLEVRTEIYSYVLPSKYEYNPNPTPCPSPARPYHSPTSPPFSPADEIPVYTPTYTPTNQVWNPSTSPPRTGLESPESDTVIPIEDLVLPGPAHGSTSSAPVFPLVDDPNPTPHSPVHSPVHDTGTPPFEDGDLSPIYSPTTPTKLLMPNPTTNFPFYSILHVNKQIYSEVKEFLYRRHFLKIDIDLNNWFSNNDTKISTRVVYQSPWEDVMYRNVVDLAADTREKYYVAGERGLADDYDSAVGEDEGYIKPENTTSITLGPRPEYQQYIRHIRIVILDNRWSNRNNEGLSIAKLRASTRSDSRLLLLPFLLRLREILSDHATVDITVFSPEAHLWGYTLIEDLEKEAARESHEQTIETAFLLTRGPWKSTMELVQSHLEYTFPGIEQEVASKCEAYPEYQETTLQQAFKELNVDIPGGAWWGYKRGKRMLFRPDRYSAFPNFPPWEASPSYHSPYKNRRHFNPHCACVPRSPY</sequence>
<accession>A0AAV9W8L3</accession>
<evidence type="ECO:0000313" key="2">
    <source>
        <dbReference type="EMBL" id="KAK6503873.1"/>
    </source>
</evidence>
<name>A0AAV9W8L3_9PEZI</name>
<gene>
    <name evidence="2" type="ORF">TWF481_008876</name>
</gene>
<feature type="region of interest" description="Disordered" evidence="1">
    <location>
        <begin position="63"/>
        <end position="85"/>
    </location>
</feature>
<comment type="caution">
    <text evidence="2">The sequence shown here is derived from an EMBL/GenBank/DDBJ whole genome shotgun (WGS) entry which is preliminary data.</text>
</comment>